<feature type="region of interest" description="Disordered" evidence="1">
    <location>
        <begin position="44"/>
        <end position="69"/>
    </location>
</feature>
<comment type="caution">
    <text evidence="2">The sequence shown here is derived from an EMBL/GenBank/DDBJ whole genome shotgun (WGS) entry which is preliminary data.</text>
</comment>
<evidence type="ECO:0000313" key="3">
    <source>
        <dbReference type="Proteomes" id="UP000266861"/>
    </source>
</evidence>
<accession>A0A397J197</accession>
<proteinExistence type="predicted"/>
<evidence type="ECO:0000256" key="1">
    <source>
        <dbReference type="SAM" id="MobiDB-lite"/>
    </source>
</evidence>
<evidence type="ECO:0000313" key="2">
    <source>
        <dbReference type="EMBL" id="RHZ78670.1"/>
    </source>
</evidence>
<protein>
    <submittedName>
        <fullName evidence="2">Uncharacterized protein</fullName>
    </submittedName>
</protein>
<dbReference type="EMBL" id="PQFF01000149">
    <property type="protein sequence ID" value="RHZ78670.1"/>
    <property type="molecule type" value="Genomic_DNA"/>
</dbReference>
<sequence length="85" mass="9434">MDAFINLRHKKYHGIFQYKFLSDTNKVDGLWGKAIKRNKTLLQAKSLSSSSSSSSLSISPSSTSSPSSIHNDYDLIIIITIITKT</sequence>
<dbReference type="AlphaFoldDB" id="A0A397J197"/>
<feature type="compositionally biased region" description="Low complexity" evidence="1">
    <location>
        <begin position="46"/>
        <end position="69"/>
    </location>
</feature>
<dbReference type="Proteomes" id="UP000266861">
    <property type="component" value="Unassembled WGS sequence"/>
</dbReference>
<organism evidence="2 3">
    <name type="scientific">Diversispora epigaea</name>
    <dbReference type="NCBI Taxonomy" id="1348612"/>
    <lineage>
        <taxon>Eukaryota</taxon>
        <taxon>Fungi</taxon>
        <taxon>Fungi incertae sedis</taxon>
        <taxon>Mucoromycota</taxon>
        <taxon>Glomeromycotina</taxon>
        <taxon>Glomeromycetes</taxon>
        <taxon>Diversisporales</taxon>
        <taxon>Diversisporaceae</taxon>
        <taxon>Diversispora</taxon>
    </lineage>
</organism>
<reference evidence="2 3" key="1">
    <citation type="submission" date="2018-08" db="EMBL/GenBank/DDBJ databases">
        <title>Genome and evolution of the arbuscular mycorrhizal fungus Diversispora epigaea (formerly Glomus versiforme) and its bacterial endosymbionts.</title>
        <authorList>
            <person name="Sun X."/>
            <person name="Fei Z."/>
            <person name="Harrison M."/>
        </authorList>
    </citation>
    <scope>NUCLEOTIDE SEQUENCE [LARGE SCALE GENOMIC DNA]</scope>
    <source>
        <strain evidence="2 3">IT104</strain>
    </source>
</reference>
<gene>
    <name evidence="2" type="ORF">Glove_158g42</name>
</gene>
<keyword evidence="3" id="KW-1185">Reference proteome</keyword>
<name>A0A397J197_9GLOM</name>